<dbReference type="Proteomes" id="UP000039660">
    <property type="component" value="Unassembled WGS sequence"/>
</dbReference>
<proteinExistence type="predicted"/>
<gene>
    <name evidence="4" type="ORF">NGAL_HAMBI1189_28580</name>
</gene>
<evidence type="ECO:0000256" key="2">
    <source>
        <dbReference type="PROSITE-ProRule" id="PRU00169"/>
    </source>
</evidence>
<dbReference type="SUPFAM" id="SSF52172">
    <property type="entry name" value="CheY-like"/>
    <property type="match status" value="1"/>
</dbReference>
<organism evidence="4 5">
    <name type="scientific">Neorhizobium galegae bv. officinalis</name>
    <dbReference type="NCBI Taxonomy" id="323656"/>
    <lineage>
        <taxon>Bacteria</taxon>
        <taxon>Pseudomonadati</taxon>
        <taxon>Pseudomonadota</taxon>
        <taxon>Alphaproteobacteria</taxon>
        <taxon>Hyphomicrobiales</taxon>
        <taxon>Rhizobiaceae</taxon>
        <taxon>Rhizobium/Agrobacterium group</taxon>
        <taxon>Neorhizobium</taxon>
    </lineage>
</organism>
<evidence type="ECO:0000313" key="5">
    <source>
        <dbReference type="Proteomes" id="UP000039660"/>
    </source>
</evidence>
<dbReference type="Pfam" id="PF00072">
    <property type="entry name" value="Response_reg"/>
    <property type="match status" value="1"/>
</dbReference>
<dbReference type="InterPro" id="IPR001789">
    <property type="entry name" value="Sig_transdc_resp-reg_receiver"/>
</dbReference>
<evidence type="ECO:0000256" key="1">
    <source>
        <dbReference type="ARBA" id="ARBA00022553"/>
    </source>
</evidence>
<dbReference type="PANTHER" id="PTHR44591">
    <property type="entry name" value="STRESS RESPONSE REGULATOR PROTEIN 1"/>
    <property type="match status" value="1"/>
</dbReference>
<dbReference type="GO" id="GO:0000160">
    <property type="term" value="P:phosphorelay signal transduction system"/>
    <property type="evidence" value="ECO:0007669"/>
    <property type="project" value="InterPro"/>
</dbReference>
<protein>
    <submittedName>
        <fullName evidence="4">Response regulator</fullName>
    </submittedName>
</protein>
<dbReference type="InterPro" id="IPR011006">
    <property type="entry name" value="CheY-like_superfamily"/>
</dbReference>
<reference evidence="4 5" key="1">
    <citation type="submission" date="2014-08" db="EMBL/GenBank/DDBJ databases">
        <authorList>
            <person name="Chen Y.-H."/>
        </authorList>
    </citation>
    <scope>NUCLEOTIDE SEQUENCE [LARGE SCALE GENOMIC DNA]</scope>
</reference>
<dbReference type="SMART" id="SM00448">
    <property type="entry name" value="REC"/>
    <property type="match status" value="1"/>
</dbReference>
<keyword evidence="1 2" id="KW-0597">Phosphoprotein</keyword>
<evidence type="ECO:0000259" key="3">
    <source>
        <dbReference type="PROSITE" id="PS50110"/>
    </source>
</evidence>
<dbReference type="RefSeq" id="WP_046635278.1">
    <property type="nucleotide sequence ID" value="NZ_CCRK01000005.1"/>
</dbReference>
<dbReference type="InterPro" id="IPR050595">
    <property type="entry name" value="Bact_response_regulator"/>
</dbReference>
<dbReference type="AlphaFoldDB" id="A0A0T7GPQ0"/>
<feature type="domain" description="Response regulatory" evidence="3">
    <location>
        <begin position="6"/>
        <end position="120"/>
    </location>
</feature>
<accession>A0A0T7GPQ0</accession>
<dbReference type="PANTHER" id="PTHR44591:SF25">
    <property type="entry name" value="CHEMOTAXIS TWO-COMPONENT RESPONSE REGULATOR"/>
    <property type="match status" value="1"/>
</dbReference>
<evidence type="ECO:0000313" key="4">
    <source>
        <dbReference type="EMBL" id="CDZ49241.1"/>
    </source>
</evidence>
<dbReference type="Gene3D" id="3.40.50.2300">
    <property type="match status" value="1"/>
</dbReference>
<feature type="modified residue" description="4-aspartylphosphate" evidence="2">
    <location>
        <position position="55"/>
    </location>
</feature>
<dbReference type="EMBL" id="CCRK01000005">
    <property type="protein sequence ID" value="CDZ49241.1"/>
    <property type="molecule type" value="Genomic_DNA"/>
</dbReference>
<sequence>MSLVPTIAIVDDDQAMREALDDMVKSCGYESRLFSSAEEFLSLEQRDSIVCLLLDVKMPGLSGLELQALLNTEPSKPPIIFMTSYHDERTRSAAMEGGALAFLGKPVEFDCLIAALEKALDKG</sequence>
<dbReference type="PROSITE" id="PS50110">
    <property type="entry name" value="RESPONSE_REGULATORY"/>
    <property type="match status" value="1"/>
</dbReference>
<name>A0A0T7GPQ0_NEOGA</name>